<feature type="compositionally biased region" description="Basic and acidic residues" evidence="1">
    <location>
        <begin position="389"/>
        <end position="409"/>
    </location>
</feature>
<name>A0A6G1R042_CHAAH</name>
<dbReference type="Pfam" id="PF15232">
    <property type="entry name" value="DUF4585"/>
    <property type="match status" value="1"/>
</dbReference>
<feature type="compositionally biased region" description="Polar residues" evidence="1">
    <location>
        <begin position="2146"/>
        <end position="2160"/>
    </location>
</feature>
<dbReference type="GO" id="GO:0030018">
    <property type="term" value="C:Z disc"/>
    <property type="evidence" value="ECO:0007669"/>
    <property type="project" value="TreeGrafter"/>
</dbReference>
<feature type="region of interest" description="Disordered" evidence="1">
    <location>
        <begin position="819"/>
        <end position="855"/>
    </location>
</feature>
<feature type="compositionally biased region" description="Polar residues" evidence="1">
    <location>
        <begin position="2075"/>
        <end position="2087"/>
    </location>
</feature>
<feature type="region of interest" description="Disordered" evidence="1">
    <location>
        <begin position="1"/>
        <end position="24"/>
    </location>
</feature>
<feature type="region of interest" description="Disordered" evidence="1">
    <location>
        <begin position="759"/>
        <end position="778"/>
    </location>
</feature>
<feature type="region of interest" description="Disordered" evidence="1">
    <location>
        <begin position="2544"/>
        <end position="2572"/>
    </location>
</feature>
<feature type="region of interest" description="Disordered" evidence="1">
    <location>
        <begin position="2026"/>
        <end position="2200"/>
    </location>
</feature>
<feature type="compositionally biased region" description="Basic and acidic residues" evidence="1">
    <location>
        <begin position="1585"/>
        <end position="1623"/>
    </location>
</feature>
<proteinExistence type="predicted"/>
<reference evidence="4" key="2">
    <citation type="submission" date="2019-02" db="EMBL/GenBank/DDBJ databases">
        <title>Opniocepnalus argus Var Kimnra genome.</title>
        <authorList>
            <person name="Zhou C."/>
            <person name="Xiao S."/>
        </authorList>
    </citation>
    <scope>NUCLEOTIDE SEQUENCE [LARGE SCALE GENOMIC DNA]</scope>
</reference>
<feature type="domain" description="DUF4585" evidence="2">
    <location>
        <begin position="2424"/>
        <end position="2492"/>
    </location>
</feature>
<feature type="compositionally biased region" description="Basic and acidic residues" evidence="1">
    <location>
        <begin position="1654"/>
        <end position="1890"/>
    </location>
</feature>
<evidence type="ECO:0000313" key="3">
    <source>
        <dbReference type="EMBL" id="KAF3708272.1"/>
    </source>
</evidence>
<feature type="compositionally biased region" description="Basic and acidic residues" evidence="1">
    <location>
        <begin position="11"/>
        <end position="24"/>
    </location>
</feature>
<feature type="region of interest" description="Disordered" evidence="1">
    <location>
        <begin position="1303"/>
        <end position="1401"/>
    </location>
</feature>
<evidence type="ECO:0000313" key="4">
    <source>
        <dbReference type="Proteomes" id="UP000503349"/>
    </source>
</evidence>
<accession>A0A6G1R042</accession>
<feature type="region of interest" description="Disordered" evidence="1">
    <location>
        <begin position="1450"/>
        <end position="1474"/>
    </location>
</feature>
<dbReference type="Proteomes" id="UP000503349">
    <property type="component" value="Chromosome 1"/>
</dbReference>
<feature type="region of interest" description="Disordered" evidence="1">
    <location>
        <begin position="521"/>
        <end position="573"/>
    </location>
</feature>
<feature type="compositionally biased region" description="Polar residues" evidence="1">
    <location>
        <begin position="618"/>
        <end position="646"/>
    </location>
</feature>
<dbReference type="PANTHER" id="PTHR33775:SF2">
    <property type="entry name" value="CARDIAC-ENRICHED FHL2-INTERACTING PROTEIN"/>
    <property type="match status" value="1"/>
</dbReference>
<feature type="compositionally biased region" description="Basic and acidic residues" evidence="1">
    <location>
        <begin position="344"/>
        <end position="356"/>
    </location>
</feature>
<feature type="region of interest" description="Disordered" evidence="1">
    <location>
        <begin position="344"/>
        <end position="409"/>
    </location>
</feature>
<feature type="compositionally biased region" description="Basic and acidic residues" evidence="1">
    <location>
        <begin position="769"/>
        <end position="778"/>
    </location>
</feature>
<feature type="compositionally biased region" description="Basic and acidic residues" evidence="1">
    <location>
        <begin position="1303"/>
        <end position="1343"/>
    </location>
</feature>
<feature type="region of interest" description="Disordered" evidence="1">
    <location>
        <begin position="2239"/>
        <end position="2262"/>
    </location>
</feature>
<feature type="compositionally biased region" description="Basic and acidic residues" evidence="1">
    <location>
        <begin position="1372"/>
        <end position="1401"/>
    </location>
</feature>
<feature type="compositionally biased region" description="Polar residues" evidence="1">
    <location>
        <begin position="1537"/>
        <end position="1571"/>
    </location>
</feature>
<feature type="region of interest" description="Disordered" evidence="1">
    <location>
        <begin position="257"/>
        <end position="291"/>
    </location>
</feature>
<feature type="compositionally biased region" description="Basic and acidic residues" evidence="1">
    <location>
        <begin position="1939"/>
        <end position="1966"/>
    </location>
</feature>
<feature type="region of interest" description="Disordered" evidence="1">
    <location>
        <begin position="975"/>
        <end position="1088"/>
    </location>
</feature>
<sequence>MAKQVLNRNYAEVKGEQARADHTNAHAELAKAQRWAQVEQPKVDSTRLILAGQTGSEKGNAEQTKAEQTEYKQVKQAENMKEEQRTGKQTEQLREKQAEQATIKKVTEEPRFITEEAGAVHMDKEEGEQAEAEQAKAEREHVKTDKEQPGQVRTQQAEKTIKESIKAKQAEDKQVRGEQDESDWRETGQIKASGNKVEQAAAEFRKEQFREEQINEHQTKAEQDRTNVAEVGKLKVEYVRKGKTEEKLRNSVEAGQVNAEQFTTQTNKIKEAKAEERKEEQSKYEPPRVELVNSELTKTKYMQEKSAKLAAKLTMTQYVKSEPDKVEQVKTELAKTKAELAKIKDKMKGEQKEKARNVTHITNTDVPPGGNNKKEDYNKKNQTIQVCQQREESVVSRNSRDQADRGADDYDHLREKYVFTNAISTNKNKVSAAENRSSPNSKDTSALSFDKVETMNNEKSKDKHSPIRGFTMANLENKEMTESQYVYSESSKEFTLTTANYLPTVIETVNDKVKDDSFEKLQQTNFPKQRDSDLPKPPSLERKVKSTEHSAGSAKDSHFTPLRSLPHNERAQTKQEILTSKIKAHAEKEISAIKEKGFAIRDGFISKNSTKQLAGIQSIRSRPASQETSKKQGSTVSSNSTPTHQMEPSGIQMAPLKSVSPLSSAVIPVKSATANSRLLDQPQKQAPKEPGKSNDNVLEPSTEAKKMGICTMRTDEVLVEIEGKYENYGKEEGFKDNPVVNTDHLNSKKDDPVQAIALVEDENSSPSTEKAESKHEAVLEDSAPSLNLICPQNESSVAEDSLQITGIMVIVRERKTSLNSGVEDDSTQKEMNAKEEECNNSDKSHLSSGFEASNANTSSMKSCIAKIKDAVQETQATLDKDQTNICKSNHPEKAGETSTLETRKNNVSENYTEKKANTQLESFSINAGPQRDIQLQPLTEKGIPPIVTVPAKNKGLAETQPTVYKQALIARENVDYTNKMPKDNSATSTRKDKLESNTGEENSNKRKSPDKNENSMPKVVNPTISGMNETNRVDAESLTKQDTQLPVKEDIRSVKEPPKSRKLDGKSAPLLEEKRHDSPPAKLFNKISPSNQLTDKENIHVSPDKETNIRENNQVDDVHIDSIAIRVVPAVTGDENLKIAGKHLITPVTSDAFAADQHKQVATTSDEKANTSNSQVQTKDVTAACTEKHISQSSEDKLVVQHVLSSVRKLTDLLKISNQQNGINATNTQAEDKKLEKVKKSGTPVVESRIETMEQDYFQVQGLKETNNEVYNSVNIEDMSDGILKAEEVSGLLPNKAAISNESYKEEKHEVMDQSKRKTVESIKTDKNENPKSKNSETEDKWASKQSNNAKLAALTNYTRKHHTDSQTSSATRERSRSRNSHSTRESMEMEEPDVKPKERVSTIPEISAIADYARLKVIVSEDRANTIQDFAPNKKEGFFPLIQTRHSRRPEYTVDPKDLSVKDKMPNKTEVSAKVHKEPKTLVFPITDKEHQRTGMFKLGDKEKLLNAKSNEECTQQQRNKSPTSQTEQVAAARTQRVSQVDQSIYRSNDQLSQTAPAINRPKGSTTSHPQPHLGENPNMATLTKDEKIEKQKDKTIEAETEDGRTDKLKQERFASWEEEAKNNQQSKAKQLEEELDSRIEEQKRAGNIKIKHMIEKSRASLAEEERKSAQREEERRAREREAIAIQIKERREKLKEAERRAQEERKAKQMEEDRSPQKEEELKERQREEGRRITKTEEKRRVNTEEERKAKVRGEKEQVKENEGRSLKRQEVEKAAREEQLRREAIEEQQRRAAIEEQQRRAAIEEQQRRAAIEEQQRREAIEQQRREAIQEQQRREAIEEQQKRAAEKEQKRRATVVEEQKRAATIEEERQVKQTEEKILADFEQEKKRQHNTESGAAQMSEEENIKLIQERKSRKQHSEALRRERQWLRTQTEAEETKTKKEITLTGEKRRGETEAKGERTRHPALVQEKTAARERVLAQREDGIIAKNRGEEKKLATHREIEIAEEKRTAQIDAIQYYAITSTESEQKPKERQLGPPLPPQQRSSLSGLEWTEDSGSQTTAYRPHAPVSPASSLPRSNTSSPAVGAKPSMFRVKDNTIRGSSFKSVKPRFHKNFGVDLRMGSPIERGSERREEEQEMTRRNAVTSVHSDTGSNRLATIKESSAFQSVSSSQDFSAPLTQHRPYSRRSTALDVEDDSRSVISNMSEDVESFATGATDLADVRGLYDYERPESACSFSSDASRSLGKPPAVPPKSEKALQRAKRLTSHRIKKELSKASAEHPGIVKKPPQVSTIPSSSSTEVHSSNHPAMATPHFTSPVSIAHAPTMVSSLPSSHKEHQSSRHSVHASPHATGPITLPFVLPHATPPVSLPVAPSHATGTTSHSAVPKTVAHVPSSPTLHHCNHPAPVTQYHVESSYPKSYPLTQRKVLQDLGSGQYYVVDVPVQVKTKTFFDPETGKYVQLNVRESGQSTSQSQPQQTYTQPHLQPQMQVKVQQQPLSQASTAGKPLVLYQGYHGYPKGYPPINSVTPHRSSTATVTVHQDQQPVRETHSHEVGQTSEGHYYSSEKTPYMDTVNDKEKKCNRVYNTLGSHESFPECDTNSQLARSSVCENDSSAHSRYRPRDIITMSELEDFMEVSDW</sequence>
<feature type="compositionally biased region" description="Basic and acidic residues" evidence="1">
    <location>
        <begin position="64"/>
        <end position="98"/>
    </location>
</feature>
<dbReference type="EMBL" id="CM015712">
    <property type="protein sequence ID" value="KAF3708272.1"/>
    <property type="molecule type" value="Genomic_DNA"/>
</dbReference>
<feature type="compositionally biased region" description="Low complexity" evidence="1">
    <location>
        <begin position="2166"/>
        <end position="2180"/>
    </location>
</feature>
<gene>
    <name evidence="3" type="ORF">EXN66_Car001446</name>
</gene>
<feature type="compositionally biased region" description="Basic and acidic residues" evidence="1">
    <location>
        <begin position="826"/>
        <end position="845"/>
    </location>
</feature>
<feature type="compositionally biased region" description="Basic and acidic residues" evidence="1">
    <location>
        <begin position="528"/>
        <end position="548"/>
    </location>
</feature>
<feature type="compositionally biased region" description="Basic and acidic residues" evidence="1">
    <location>
        <begin position="159"/>
        <end position="188"/>
    </location>
</feature>
<feature type="compositionally biased region" description="Polar residues" evidence="1">
    <location>
        <begin position="53"/>
        <end position="63"/>
    </location>
</feature>
<feature type="compositionally biased region" description="Polar residues" evidence="1">
    <location>
        <begin position="1514"/>
        <end position="1530"/>
    </location>
</feature>
<feature type="region of interest" description="Disordered" evidence="1">
    <location>
        <begin position="2469"/>
        <end position="2490"/>
    </location>
</feature>
<feature type="compositionally biased region" description="Basic and acidic residues" evidence="1">
    <location>
        <begin position="105"/>
        <end position="114"/>
    </location>
</feature>
<feature type="compositionally biased region" description="Basic and acidic residues" evidence="1">
    <location>
        <begin position="268"/>
        <end position="288"/>
    </location>
</feature>
<feature type="compositionally biased region" description="Basic and acidic residues" evidence="1">
    <location>
        <begin position="1907"/>
        <end position="1931"/>
    </location>
</feature>
<feature type="region of interest" description="Disordered" evidence="1">
    <location>
        <begin position="673"/>
        <end position="703"/>
    </location>
</feature>
<feature type="compositionally biased region" description="Basic and acidic residues" evidence="1">
    <location>
        <begin position="2131"/>
        <end position="2144"/>
    </location>
</feature>
<feature type="region of interest" description="Disordered" evidence="1">
    <location>
        <begin position="2332"/>
        <end position="2354"/>
    </location>
</feature>
<organism evidence="3 4">
    <name type="scientific">Channa argus</name>
    <name type="common">Northern snakehead</name>
    <name type="synonym">Ophicephalus argus</name>
    <dbReference type="NCBI Taxonomy" id="215402"/>
    <lineage>
        <taxon>Eukaryota</taxon>
        <taxon>Metazoa</taxon>
        <taxon>Chordata</taxon>
        <taxon>Craniata</taxon>
        <taxon>Vertebrata</taxon>
        <taxon>Euteleostomi</taxon>
        <taxon>Actinopterygii</taxon>
        <taxon>Neopterygii</taxon>
        <taxon>Teleostei</taxon>
        <taxon>Neoteleostei</taxon>
        <taxon>Acanthomorphata</taxon>
        <taxon>Anabantaria</taxon>
        <taxon>Anabantiformes</taxon>
        <taxon>Channoidei</taxon>
        <taxon>Channidae</taxon>
        <taxon>Channa</taxon>
    </lineage>
</organism>
<dbReference type="InterPro" id="IPR027838">
    <property type="entry name" value="DUF4585"/>
</dbReference>
<feature type="compositionally biased region" description="Basic and acidic residues" evidence="1">
    <location>
        <begin position="889"/>
        <end position="912"/>
    </location>
</feature>
<feature type="compositionally biased region" description="Polar residues" evidence="1">
    <location>
        <begin position="258"/>
        <end position="267"/>
    </location>
</feature>
<feature type="region of interest" description="Disordered" evidence="1">
    <location>
        <begin position="2277"/>
        <end position="2311"/>
    </location>
</feature>
<feature type="region of interest" description="Disordered" evidence="1">
    <location>
        <begin position="611"/>
        <end position="657"/>
    </location>
</feature>
<dbReference type="GO" id="GO:0070886">
    <property type="term" value="P:positive regulation of calcineurin-NFAT signaling cascade"/>
    <property type="evidence" value="ECO:0007669"/>
    <property type="project" value="TreeGrafter"/>
</dbReference>
<reference evidence="3 4" key="1">
    <citation type="submission" date="2019-02" db="EMBL/GenBank/DDBJ databases">
        <title>Opniocepnalus argus genome.</title>
        <authorList>
            <person name="Zhou C."/>
            <person name="Xiao S."/>
        </authorList>
    </citation>
    <scope>NUCLEOTIDE SEQUENCE [LARGE SCALE GENOMIC DNA]</scope>
    <source>
        <strain evidence="3">OARG1902GOOAL</strain>
        <tissue evidence="3">Muscle</tissue>
    </source>
</reference>
<feature type="compositionally biased region" description="Low complexity" evidence="1">
    <location>
        <begin position="2472"/>
        <end position="2490"/>
    </location>
</feature>
<feature type="compositionally biased region" description="Polar residues" evidence="1">
    <location>
        <begin position="428"/>
        <end position="447"/>
    </location>
</feature>
<feature type="compositionally biased region" description="Basic and acidic residues" evidence="1">
    <location>
        <begin position="203"/>
        <end position="227"/>
    </location>
</feature>
<feature type="compositionally biased region" description="Low complexity" evidence="1">
    <location>
        <begin position="2291"/>
        <end position="2311"/>
    </location>
</feature>
<feature type="compositionally biased region" description="Basic and acidic residues" evidence="1">
    <location>
        <begin position="450"/>
        <end position="465"/>
    </location>
</feature>
<protein>
    <recommendedName>
        <fullName evidence="2">DUF4585 domain-containing protein</fullName>
    </recommendedName>
</protein>
<feature type="region of interest" description="Disordered" evidence="1">
    <location>
        <begin position="885"/>
        <end position="912"/>
    </location>
</feature>
<feature type="compositionally biased region" description="Basic and acidic residues" evidence="1">
    <location>
        <begin position="1002"/>
        <end position="1013"/>
    </location>
</feature>
<feature type="compositionally biased region" description="Polar residues" evidence="1">
    <location>
        <begin position="673"/>
        <end position="684"/>
    </location>
</feature>
<feature type="compositionally biased region" description="Basic and acidic residues" evidence="1">
    <location>
        <begin position="1631"/>
        <end position="1646"/>
    </location>
</feature>
<feature type="region of interest" description="Disordered" evidence="1">
    <location>
        <begin position="50"/>
        <end position="227"/>
    </location>
</feature>
<feature type="region of interest" description="Disordered" evidence="1">
    <location>
        <begin position="428"/>
        <end position="466"/>
    </location>
</feature>
<dbReference type="PANTHER" id="PTHR33775">
    <property type="entry name" value="CARDIAC-ENRICHED FHL2-INTERACTING PROTEIN-RELATED"/>
    <property type="match status" value="1"/>
</dbReference>
<evidence type="ECO:0000259" key="2">
    <source>
        <dbReference type="Pfam" id="PF15232"/>
    </source>
</evidence>
<evidence type="ECO:0000256" key="1">
    <source>
        <dbReference type="SAM" id="MobiDB-lite"/>
    </source>
</evidence>
<dbReference type="InterPro" id="IPR052303">
    <property type="entry name" value="CEFIP"/>
</dbReference>
<feature type="compositionally biased region" description="Basic and acidic residues" evidence="1">
    <location>
        <begin position="133"/>
        <end position="148"/>
    </location>
</feature>
<feature type="compositionally biased region" description="Polar residues" evidence="1">
    <location>
        <begin position="846"/>
        <end position="855"/>
    </location>
</feature>
<feature type="region of interest" description="Disordered" evidence="1">
    <location>
        <begin position="1509"/>
        <end position="1979"/>
    </location>
</feature>
<keyword evidence="4" id="KW-1185">Reference proteome</keyword>
<feature type="compositionally biased region" description="Basic and acidic residues" evidence="1">
    <location>
        <begin position="1047"/>
        <end position="1079"/>
    </location>
</feature>